<name>A0ACB9DCH0_9ASTR</name>
<evidence type="ECO:0000313" key="1">
    <source>
        <dbReference type="EMBL" id="KAI3743966.1"/>
    </source>
</evidence>
<dbReference type="Proteomes" id="UP001056120">
    <property type="component" value="Linkage Group LG19"/>
</dbReference>
<organism evidence="1 2">
    <name type="scientific">Smallanthus sonchifolius</name>
    <dbReference type="NCBI Taxonomy" id="185202"/>
    <lineage>
        <taxon>Eukaryota</taxon>
        <taxon>Viridiplantae</taxon>
        <taxon>Streptophyta</taxon>
        <taxon>Embryophyta</taxon>
        <taxon>Tracheophyta</taxon>
        <taxon>Spermatophyta</taxon>
        <taxon>Magnoliopsida</taxon>
        <taxon>eudicotyledons</taxon>
        <taxon>Gunneridae</taxon>
        <taxon>Pentapetalae</taxon>
        <taxon>asterids</taxon>
        <taxon>campanulids</taxon>
        <taxon>Asterales</taxon>
        <taxon>Asteraceae</taxon>
        <taxon>Asteroideae</taxon>
        <taxon>Heliantheae alliance</taxon>
        <taxon>Millerieae</taxon>
        <taxon>Smallanthus</taxon>
    </lineage>
</organism>
<reference evidence="2" key="1">
    <citation type="journal article" date="2022" name="Mol. Ecol. Resour.">
        <title>The genomes of chicory, endive, great burdock and yacon provide insights into Asteraceae palaeo-polyploidization history and plant inulin production.</title>
        <authorList>
            <person name="Fan W."/>
            <person name="Wang S."/>
            <person name="Wang H."/>
            <person name="Wang A."/>
            <person name="Jiang F."/>
            <person name="Liu H."/>
            <person name="Zhao H."/>
            <person name="Xu D."/>
            <person name="Zhang Y."/>
        </authorList>
    </citation>
    <scope>NUCLEOTIDE SEQUENCE [LARGE SCALE GENOMIC DNA]</scope>
    <source>
        <strain evidence="2">cv. Yunnan</strain>
    </source>
</reference>
<reference evidence="1 2" key="2">
    <citation type="journal article" date="2022" name="Mol. Ecol. Resour.">
        <title>The genomes of chicory, endive, great burdock and yacon provide insights into Asteraceae paleo-polyploidization history and plant inulin production.</title>
        <authorList>
            <person name="Fan W."/>
            <person name="Wang S."/>
            <person name="Wang H."/>
            <person name="Wang A."/>
            <person name="Jiang F."/>
            <person name="Liu H."/>
            <person name="Zhao H."/>
            <person name="Xu D."/>
            <person name="Zhang Y."/>
        </authorList>
    </citation>
    <scope>NUCLEOTIDE SEQUENCE [LARGE SCALE GENOMIC DNA]</scope>
    <source>
        <strain evidence="2">cv. Yunnan</strain>
        <tissue evidence="1">Leaves</tissue>
    </source>
</reference>
<protein>
    <submittedName>
        <fullName evidence="1">Uncharacterized protein</fullName>
    </submittedName>
</protein>
<keyword evidence="2" id="KW-1185">Reference proteome</keyword>
<dbReference type="EMBL" id="CM042036">
    <property type="protein sequence ID" value="KAI3743966.1"/>
    <property type="molecule type" value="Genomic_DNA"/>
</dbReference>
<gene>
    <name evidence="1" type="ORF">L1987_57038</name>
</gene>
<evidence type="ECO:0000313" key="2">
    <source>
        <dbReference type="Proteomes" id="UP001056120"/>
    </source>
</evidence>
<proteinExistence type="predicted"/>
<accession>A0ACB9DCH0</accession>
<sequence>MSENPAEVRLVRCPKCENLLPEVTDYAVYQCGGCGAVLRAENKRIDSGMSSEKSGDESDVISNKISKESVNLDFSNRSVNNMSLGSENGVKSNGSSGRRPEKDDSNNLEFEEPKPVFGNNKNGQRRSVRSSNWRYHKTDHQEGSSSNYHYAPHHEYAELVQDMNDLEVDDDRAELLRKLDELKYEIVRSRDKSKEQVPLHHHSVPSYMHHQGHSLMANSNQVQVFSDPFRSQNHRRSPVLPFEQNQYHPYYSGQYVSNEMTDNRLFHHPSCSCLVCYNKHQQAPPPKPPPPPPVAPPVLQNDPVYYHRDYNRRFSNLSLNSHNSDPRSRWSNEIRRPPRGILATGVRRCRPVAGGSPFVSCCKCYELLQVPKKNTKRMRCASCSEVMLLSIVNKRLVLSVYKETKKDFEKLKDDHKTHGHAKWGGTEFSSEDYDNSGNFDFESMDKLQVGGPGLTSYKSAVSYASEDEIKVNIILDENPVDVAVNANKPSPPPVGSPLQDHFDYSTKYNRAGKGNVSRRSEMERVEKPANLGSLGSSMKDAAVASEIDISSNEYCVNTGTSQESGDTDQRRGNGSFFVGMVKKSFREFSRSSQQVDQGTVNVTVNGHPIPDRLVKKAEKLAGPVLPGDYWYDPRAGFWGMMGSPCRGIIPPFIEEFNYPIPDNCADGNTNVFVNGRELHQKDLDLLARRGLPTEADRSYVIEISGRVLDEYSGLELEGLGKLAPSVERKKQGFGMKPPRTDV</sequence>
<comment type="caution">
    <text evidence="1">The sequence shown here is derived from an EMBL/GenBank/DDBJ whole genome shotgun (WGS) entry which is preliminary data.</text>
</comment>